<evidence type="ECO:0000313" key="1">
    <source>
        <dbReference type="EMBL" id="CFE47437.1"/>
    </source>
</evidence>
<dbReference type="AlphaFoldDB" id="A0A654THK1"/>
<reference evidence="1 2" key="1">
    <citation type="submission" date="2015-03" db="EMBL/GenBank/DDBJ databases">
        <authorList>
            <consortium name="Pathogen Informatics"/>
        </authorList>
    </citation>
    <scope>NUCLEOTIDE SEQUENCE [LARGE SCALE GENOMIC DNA]</scope>
    <source>
        <strain evidence="1 2">G09901357</strain>
    </source>
</reference>
<name>A0A654THK1_MYCTX</name>
<accession>A0A654THK1</accession>
<proteinExistence type="predicted"/>
<evidence type="ECO:0000313" key="2">
    <source>
        <dbReference type="Proteomes" id="UP000048289"/>
    </source>
</evidence>
<gene>
    <name evidence="1" type="ORF">ERS007681_04352</name>
</gene>
<dbReference type="Proteomes" id="UP000048289">
    <property type="component" value="Unassembled WGS sequence"/>
</dbReference>
<sequence length="66" mass="6904">MFHPAPHRVGFLLTAYIFVDINNVRCCRYNGKVGISSQSTGAASASNLARSAGSADTASALMMPSI</sequence>
<organism evidence="1 2">
    <name type="scientific">Mycobacterium tuberculosis</name>
    <dbReference type="NCBI Taxonomy" id="1773"/>
    <lineage>
        <taxon>Bacteria</taxon>
        <taxon>Bacillati</taxon>
        <taxon>Actinomycetota</taxon>
        <taxon>Actinomycetes</taxon>
        <taxon>Mycobacteriales</taxon>
        <taxon>Mycobacteriaceae</taxon>
        <taxon>Mycobacterium</taxon>
        <taxon>Mycobacterium tuberculosis complex</taxon>
    </lineage>
</organism>
<protein>
    <submittedName>
        <fullName evidence="1">Uncharacterized protein</fullName>
    </submittedName>
</protein>
<dbReference type="EMBL" id="CFOE01001021">
    <property type="protein sequence ID" value="CFE47437.1"/>
    <property type="molecule type" value="Genomic_DNA"/>
</dbReference>